<evidence type="ECO:0000256" key="1">
    <source>
        <dbReference type="SAM" id="MobiDB-lite"/>
    </source>
</evidence>
<reference evidence="3" key="1">
    <citation type="journal article" date="2020" name="Stud. Mycol.">
        <title>101 Dothideomycetes genomes: a test case for predicting lifestyles and emergence of pathogens.</title>
        <authorList>
            <person name="Haridas S."/>
            <person name="Albert R."/>
            <person name="Binder M."/>
            <person name="Bloem J."/>
            <person name="Labutti K."/>
            <person name="Salamov A."/>
            <person name="Andreopoulos B."/>
            <person name="Baker S."/>
            <person name="Barry K."/>
            <person name="Bills G."/>
            <person name="Bluhm B."/>
            <person name="Cannon C."/>
            <person name="Castanera R."/>
            <person name="Culley D."/>
            <person name="Daum C."/>
            <person name="Ezra D."/>
            <person name="Gonzalez J."/>
            <person name="Henrissat B."/>
            <person name="Kuo A."/>
            <person name="Liang C."/>
            <person name="Lipzen A."/>
            <person name="Lutzoni F."/>
            <person name="Magnuson J."/>
            <person name="Mondo S."/>
            <person name="Nolan M."/>
            <person name="Ohm R."/>
            <person name="Pangilinan J."/>
            <person name="Park H.-J."/>
            <person name="Ramirez L."/>
            <person name="Alfaro M."/>
            <person name="Sun H."/>
            <person name="Tritt A."/>
            <person name="Yoshinaga Y."/>
            <person name="Zwiers L.-H."/>
            <person name="Turgeon B."/>
            <person name="Goodwin S."/>
            <person name="Spatafora J."/>
            <person name="Crous P."/>
            <person name="Grigoriev I."/>
        </authorList>
    </citation>
    <scope>NUCLEOTIDE SEQUENCE</scope>
    <source>
        <strain evidence="3">CBS 260.36</strain>
    </source>
</reference>
<feature type="region of interest" description="Disordered" evidence="1">
    <location>
        <begin position="48"/>
        <end position="72"/>
    </location>
</feature>
<gene>
    <name evidence="3" type="ORF">K461DRAFT_279282</name>
</gene>
<comment type="caution">
    <text evidence="3">The sequence shown here is derived from an EMBL/GenBank/DDBJ whole genome shotgun (WGS) entry which is preliminary data.</text>
</comment>
<dbReference type="AlphaFoldDB" id="A0A9P4IZX2"/>
<evidence type="ECO:0000313" key="4">
    <source>
        <dbReference type="Proteomes" id="UP000799439"/>
    </source>
</evidence>
<accession>A0A9P4IZX2</accession>
<protein>
    <recommendedName>
        <fullName evidence="5">Secreted protein</fullName>
    </recommendedName>
</protein>
<name>A0A9P4IZX2_9PEZI</name>
<sequence length="106" mass="11608">MLTLILSLVPPFSAGHGCAKGTRNGVEPVCHASGTVFRLRSRDNNGWGLSASTVARSGNARKSRQPETKHREIVPDSHMPERTLLEIGKYRQETKSQDNPTRSIGV</sequence>
<evidence type="ECO:0000313" key="3">
    <source>
        <dbReference type="EMBL" id="KAF2151776.1"/>
    </source>
</evidence>
<dbReference type="Proteomes" id="UP000799439">
    <property type="component" value="Unassembled WGS sequence"/>
</dbReference>
<proteinExistence type="predicted"/>
<feature type="signal peptide" evidence="2">
    <location>
        <begin position="1"/>
        <end position="15"/>
    </location>
</feature>
<organism evidence="3 4">
    <name type="scientific">Myriangium duriaei CBS 260.36</name>
    <dbReference type="NCBI Taxonomy" id="1168546"/>
    <lineage>
        <taxon>Eukaryota</taxon>
        <taxon>Fungi</taxon>
        <taxon>Dikarya</taxon>
        <taxon>Ascomycota</taxon>
        <taxon>Pezizomycotina</taxon>
        <taxon>Dothideomycetes</taxon>
        <taxon>Dothideomycetidae</taxon>
        <taxon>Myriangiales</taxon>
        <taxon>Myriangiaceae</taxon>
        <taxon>Myriangium</taxon>
    </lineage>
</organism>
<dbReference type="EMBL" id="ML996087">
    <property type="protein sequence ID" value="KAF2151776.1"/>
    <property type="molecule type" value="Genomic_DNA"/>
</dbReference>
<evidence type="ECO:0008006" key="5">
    <source>
        <dbReference type="Google" id="ProtNLM"/>
    </source>
</evidence>
<keyword evidence="4" id="KW-1185">Reference proteome</keyword>
<feature type="chain" id="PRO_5040161763" description="Secreted protein" evidence="2">
    <location>
        <begin position="16"/>
        <end position="106"/>
    </location>
</feature>
<evidence type="ECO:0000256" key="2">
    <source>
        <dbReference type="SAM" id="SignalP"/>
    </source>
</evidence>
<keyword evidence="2" id="KW-0732">Signal</keyword>